<dbReference type="OrthoDB" id="190812at2157"/>
<dbReference type="InterPro" id="IPR052044">
    <property type="entry name" value="PKS_Associated_Protein"/>
</dbReference>
<evidence type="ECO:0000313" key="4">
    <source>
        <dbReference type="Proteomes" id="UP000030944"/>
    </source>
</evidence>
<organism evidence="2 4">
    <name type="scientific">Candidatus Nitrosopelagicus brevis</name>
    <dbReference type="NCBI Taxonomy" id="1410606"/>
    <lineage>
        <taxon>Archaea</taxon>
        <taxon>Nitrososphaerota</taxon>
    </lineage>
</organism>
<reference evidence="2 4" key="1">
    <citation type="journal article" date="2015" name="Proc. Natl. Acad. Sci. U.S.A.">
        <title>Genomic and proteomic characterization of "Candidatus Nitrosopelagicus brevis": An ammonia-oxidizing archaeon from the open ocean.</title>
        <authorList>
            <person name="Santoro A.E."/>
            <person name="Dupont C.L."/>
            <person name="Richter R.A."/>
            <person name="Craig M.T."/>
            <person name="Carini P."/>
            <person name="McIlvin M.R."/>
            <person name="Yang Y."/>
            <person name="Orsi W.D."/>
            <person name="Moran D.M."/>
            <person name="Saito M.A."/>
        </authorList>
    </citation>
    <scope>NUCLEOTIDE SEQUENCE [LARGE SCALE GENOMIC DNA]</scope>
    <source>
        <strain evidence="2">CN25</strain>
        <strain evidence="4">V2</strain>
    </source>
</reference>
<evidence type="ECO:0000313" key="5">
    <source>
        <dbReference type="Proteomes" id="UP000241022"/>
    </source>
</evidence>
<dbReference type="EMBL" id="CP007026">
    <property type="protein sequence ID" value="AJA93120.1"/>
    <property type="molecule type" value="Genomic_DNA"/>
</dbReference>
<reference evidence="5" key="2">
    <citation type="submission" date="2016-05" db="EMBL/GenBank/DDBJ databases">
        <authorList>
            <person name="Dupont C."/>
            <person name="Santoro A."/>
        </authorList>
    </citation>
    <scope>NUCLEOTIDE SEQUENCE [LARGE SCALE GENOMIC DNA]</scope>
    <source>
        <strain evidence="5">U25</strain>
    </source>
</reference>
<evidence type="ECO:0000313" key="2">
    <source>
        <dbReference type="EMBL" id="AJA93120.1"/>
    </source>
</evidence>
<gene>
    <name evidence="3" type="ORF">A7X95_02460</name>
    <name evidence="2" type="ORF">T478_0918</name>
</gene>
<evidence type="ECO:0000313" key="3">
    <source>
        <dbReference type="EMBL" id="PTL88153.1"/>
    </source>
</evidence>
<dbReference type="SUPFAM" id="SSF51182">
    <property type="entry name" value="RmlC-like cupins"/>
    <property type="match status" value="1"/>
</dbReference>
<keyword evidence="5" id="KW-1185">Reference proteome</keyword>
<dbReference type="PANTHER" id="PTHR36114">
    <property type="entry name" value="16.7 KDA PROTEIN IN WHIE LOCUS"/>
    <property type="match status" value="1"/>
</dbReference>
<proteinExistence type="predicted"/>
<feature type="domain" description="Cupin type-2" evidence="1">
    <location>
        <begin position="34"/>
        <end position="95"/>
    </location>
</feature>
<dbReference type="AlphaFoldDB" id="A0A0A7V917"/>
<reference evidence="3" key="3">
    <citation type="submission" date="2016-05" db="EMBL/GenBank/DDBJ databases">
        <authorList>
            <person name="Lavstsen T."/>
            <person name="Jespersen J.S."/>
        </authorList>
    </citation>
    <scope>NUCLEOTIDE SEQUENCE [LARGE SCALE GENOMIC DNA]</scope>
    <source>
        <strain evidence="3">U25</strain>
    </source>
</reference>
<dbReference type="InterPro" id="IPR014710">
    <property type="entry name" value="RmlC-like_jellyroll"/>
</dbReference>
<dbReference type="Gene3D" id="2.60.120.10">
    <property type="entry name" value="Jelly Rolls"/>
    <property type="match status" value="1"/>
</dbReference>
<reference evidence="3 5" key="4">
    <citation type="submission" date="2018-04" db="EMBL/GenBank/DDBJ databases">
        <title>Transcriptomics of ammonia oxidizing archaea.</title>
        <authorList>
            <person name="Carini P."/>
        </authorList>
    </citation>
    <scope>NUCLEOTIDE SEQUENCE [LARGE SCALE GENOMIC DNA]</scope>
    <source>
        <strain evidence="3 5">U25</strain>
    </source>
</reference>
<dbReference type="HOGENOM" id="CLU_149791_1_1_2"/>
<dbReference type="Proteomes" id="UP000030944">
    <property type="component" value="Chromosome"/>
</dbReference>
<sequence length="106" mass="12356">MKFEYNTDDYIRKINSGNSYFNTFLDKDTLAAGVLVLKPGEEDTQLPHESDEMYYILEGDGFLKIKNKKYKLKKGKAFFVPKDTEHYFFGNKTKLKILYFFGGPDS</sequence>
<evidence type="ECO:0000259" key="1">
    <source>
        <dbReference type="Pfam" id="PF07883"/>
    </source>
</evidence>
<accession>A0A0A7V917</accession>
<dbReference type="Proteomes" id="UP000241022">
    <property type="component" value="Unassembled WGS sequence"/>
</dbReference>
<dbReference type="PANTHER" id="PTHR36114:SF1">
    <property type="entry name" value="16.7 KDA PROTEIN IN WHIE LOCUS"/>
    <property type="match status" value="1"/>
</dbReference>
<dbReference type="InterPro" id="IPR013096">
    <property type="entry name" value="Cupin_2"/>
</dbReference>
<dbReference type="EMBL" id="LXWN01000001">
    <property type="protein sequence ID" value="PTL88153.1"/>
    <property type="molecule type" value="Genomic_DNA"/>
</dbReference>
<dbReference type="KEGG" id="nbv:T478_0918"/>
<dbReference type="GeneID" id="24816809"/>
<dbReference type="InterPro" id="IPR011051">
    <property type="entry name" value="RmlC_Cupin_sf"/>
</dbReference>
<dbReference type="RefSeq" id="WP_048105506.1">
    <property type="nucleotide sequence ID" value="NZ_CP007026.1"/>
</dbReference>
<dbReference type="STRING" id="1410606.T478_0918"/>
<dbReference type="Pfam" id="PF07883">
    <property type="entry name" value="Cupin_2"/>
    <property type="match status" value="1"/>
</dbReference>
<name>A0A0A7V917_9ARCH</name>
<protein>
    <submittedName>
        <fullName evidence="2 3">Cupin</fullName>
    </submittedName>
</protein>